<dbReference type="GO" id="GO:0016020">
    <property type="term" value="C:membrane"/>
    <property type="evidence" value="ECO:0007669"/>
    <property type="project" value="TreeGrafter"/>
</dbReference>
<sequence>MSLNPPIRDWRGQRVWLVGASTGIGEALAHALSARGARLALSGRRAAVLETVAEAVGGAEVLPLDITAEGAVADAWATLMDRWGSCDVVIFLAGAYQPTPATELSAEVIHMTVAVNLSATMAGVAAVLPGMLARGLGHVAVVSSVAGYSGLPRACVYGATKAGLINFAESLFLELRPRGIGVHVINPGFVATRLTAGNDFPMPALIDPPTAAEAVVEGLRRGEFDIHFPKRFSRVLKLLRLLPYGLYFALVRRLTGGGGR</sequence>
<evidence type="ECO:0000313" key="5">
    <source>
        <dbReference type="Proteomes" id="UP000319502"/>
    </source>
</evidence>
<reference evidence="4 5" key="1">
    <citation type="submission" date="2019-07" db="EMBL/GenBank/DDBJ databases">
        <title>The pathways for chlorine oxyanion respiration interact through the shared metabolite chlorate.</title>
        <authorList>
            <person name="Barnum T.P."/>
            <person name="Cheng Y."/>
            <person name="Hill K.A."/>
            <person name="Lucas L.N."/>
            <person name="Carlson H.K."/>
            <person name="Coates J.D."/>
        </authorList>
    </citation>
    <scope>NUCLEOTIDE SEQUENCE [LARGE SCALE GENOMIC DNA]</scope>
    <source>
        <strain evidence="4 5">SFB-3</strain>
    </source>
</reference>
<dbReference type="Pfam" id="PF00106">
    <property type="entry name" value="adh_short"/>
    <property type="match status" value="1"/>
</dbReference>
<protein>
    <submittedName>
        <fullName evidence="4">SDR family NAD(P)-dependent oxidoreductase</fullName>
    </submittedName>
</protein>
<comment type="caution">
    <text evidence="4">The sequence shown here is derived from an EMBL/GenBank/DDBJ whole genome shotgun (WGS) entry which is preliminary data.</text>
</comment>
<evidence type="ECO:0000256" key="3">
    <source>
        <dbReference type="RuleBase" id="RU000363"/>
    </source>
</evidence>
<gene>
    <name evidence="4" type="ORF">FHP91_11070</name>
</gene>
<evidence type="ECO:0000256" key="2">
    <source>
        <dbReference type="ARBA" id="ARBA00023002"/>
    </source>
</evidence>
<dbReference type="Gene3D" id="3.40.50.720">
    <property type="entry name" value="NAD(P)-binding Rossmann-like Domain"/>
    <property type="match status" value="1"/>
</dbReference>
<evidence type="ECO:0000256" key="1">
    <source>
        <dbReference type="ARBA" id="ARBA00006484"/>
    </source>
</evidence>
<proteinExistence type="inferred from homology"/>
<dbReference type="EMBL" id="VMNK01000009">
    <property type="protein sequence ID" value="TVO55982.1"/>
    <property type="molecule type" value="Genomic_DNA"/>
</dbReference>
<keyword evidence="2" id="KW-0560">Oxidoreductase</keyword>
<keyword evidence="5" id="KW-1185">Reference proteome</keyword>
<organism evidence="4 5">
    <name type="scientific">Denitromonas halophila</name>
    <dbReference type="NCBI Taxonomy" id="1629404"/>
    <lineage>
        <taxon>Bacteria</taxon>
        <taxon>Pseudomonadati</taxon>
        <taxon>Pseudomonadota</taxon>
        <taxon>Betaproteobacteria</taxon>
        <taxon>Rhodocyclales</taxon>
        <taxon>Zoogloeaceae</taxon>
        <taxon>Denitromonas</taxon>
    </lineage>
</organism>
<dbReference type="PANTHER" id="PTHR44196">
    <property type="entry name" value="DEHYDROGENASE/REDUCTASE SDR FAMILY MEMBER 7B"/>
    <property type="match status" value="1"/>
</dbReference>
<dbReference type="OrthoDB" id="9797538at2"/>
<comment type="similarity">
    <text evidence="1 3">Belongs to the short-chain dehydrogenases/reductases (SDR) family.</text>
</comment>
<dbReference type="PRINTS" id="PR00080">
    <property type="entry name" value="SDRFAMILY"/>
</dbReference>
<evidence type="ECO:0000313" key="4">
    <source>
        <dbReference type="EMBL" id="TVO55982.1"/>
    </source>
</evidence>
<dbReference type="GO" id="GO:0016491">
    <property type="term" value="F:oxidoreductase activity"/>
    <property type="evidence" value="ECO:0007669"/>
    <property type="project" value="UniProtKB-KW"/>
</dbReference>
<dbReference type="InterPro" id="IPR002347">
    <property type="entry name" value="SDR_fam"/>
</dbReference>
<dbReference type="PANTHER" id="PTHR44196:SF1">
    <property type="entry name" value="DEHYDROGENASE_REDUCTASE SDR FAMILY MEMBER 7B"/>
    <property type="match status" value="1"/>
</dbReference>
<accession>A0A557QSV2</accession>
<dbReference type="AlphaFoldDB" id="A0A557QSV2"/>
<dbReference type="Proteomes" id="UP000319502">
    <property type="component" value="Unassembled WGS sequence"/>
</dbReference>
<name>A0A557QSV2_9RHOO</name>
<dbReference type="SUPFAM" id="SSF51735">
    <property type="entry name" value="NAD(P)-binding Rossmann-fold domains"/>
    <property type="match status" value="1"/>
</dbReference>
<dbReference type="RefSeq" id="WP_144309667.1">
    <property type="nucleotide sequence ID" value="NZ_VMNK01000009.1"/>
</dbReference>
<dbReference type="PRINTS" id="PR00081">
    <property type="entry name" value="GDHRDH"/>
</dbReference>
<dbReference type="InterPro" id="IPR036291">
    <property type="entry name" value="NAD(P)-bd_dom_sf"/>
</dbReference>